<dbReference type="SUPFAM" id="SSF55550">
    <property type="entry name" value="SH2 domain"/>
    <property type="match status" value="1"/>
</dbReference>
<feature type="compositionally biased region" description="Acidic residues" evidence="3">
    <location>
        <begin position="73"/>
        <end position="90"/>
    </location>
</feature>
<dbReference type="AlphaFoldDB" id="A0AAY4EJZ7"/>
<dbReference type="PANTHER" id="PTHR14098:SF3">
    <property type="entry name" value="B-CELL LINKER PROTEIN"/>
    <property type="match status" value="1"/>
</dbReference>
<dbReference type="GO" id="GO:0005737">
    <property type="term" value="C:cytoplasm"/>
    <property type="evidence" value="ECO:0007669"/>
    <property type="project" value="UniProtKB-ARBA"/>
</dbReference>
<dbReference type="FunFam" id="3.30.505.10:FF:000016">
    <property type="entry name" value="B-cell linker protein isoform 2"/>
    <property type="match status" value="1"/>
</dbReference>
<feature type="compositionally biased region" description="Acidic residues" evidence="3">
    <location>
        <begin position="198"/>
        <end position="208"/>
    </location>
</feature>
<dbReference type="InterPro" id="IPR000980">
    <property type="entry name" value="SH2"/>
</dbReference>
<evidence type="ECO:0000256" key="3">
    <source>
        <dbReference type="SAM" id="MobiDB-lite"/>
    </source>
</evidence>
<dbReference type="SMART" id="SM00252">
    <property type="entry name" value="SH2"/>
    <property type="match status" value="1"/>
</dbReference>
<feature type="region of interest" description="Disordered" evidence="3">
    <location>
        <begin position="251"/>
        <end position="276"/>
    </location>
</feature>
<dbReference type="Ensembl" id="ENSDCDT00010068643.1">
    <property type="protein sequence ID" value="ENSDCDP00010057952.1"/>
    <property type="gene ID" value="ENSDCDG00010032706.1"/>
</dbReference>
<evidence type="ECO:0000256" key="2">
    <source>
        <dbReference type="PROSITE-ProRule" id="PRU00191"/>
    </source>
</evidence>
<evidence type="ECO:0000313" key="6">
    <source>
        <dbReference type="Proteomes" id="UP000694580"/>
    </source>
</evidence>
<keyword evidence="1 2" id="KW-0727">SH2 domain</keyword>
<feature type="domain" description="SH2" evidence="4">
    <location>
        <begin position="380"/>
        <end position="487"/>
    </location>
</feature>
<reference evidence="5 6" key="1">
    <citation type="submission" date="2020-06" db="EMBL/GenBank/DDBJ databases">
        <authorList>
            <consortium name="Wellcome Sanger Institute Data Sharing"/>
        </authorList>
    </citation>
    <scope>NUCLEOTIDE SEQUENCE [LARGE SCALE GENOMIC DNA]</scope>
</reference>
<dbReference type="PROSITE" id="PS50001">
    <property type="entry name" value="SH2"/>
    <property type="match status" value="1"/>
</dbReference>
<dbReference type="Proteomes" id="UP000694580">
    <property type="component" value="Chromosome 8"/>
</dbReference>
<organism evidence="5 6">
    <name type="scientific">Denticeps clupeoides</name>
    <name type="common">denticle herring</name>
    <dbReference type="NCBI Taxonomy" id="299321"/>
    <lineage>
        <taxon>Eukaryota</taxon>
        <taxon>Metazoa</taxon>
        <taxon>Chordata</taxon>
        <taxon>Craniata</taxon>
        <taxon>Vertebrata</taxon>
        <taxon>Euteleostomi</taxon>
        <taxon>Actinopterygii</taxon>
        <taxon>Neopterygii</taxon>
        <taxon>Teleostei</taxon>
        <taxon>Clupei</taxon>
        <taxon>Clupeiformes</taxon>
        <taxon>Denticipitoidei</taxon>
        <taxon>Denticipitidae</taxon>
        <taxon>Denticeps</taxon>
    </lineage>
</organism>
<evidence type="ECO:0000256" key="1">
    <source>
        <dbReference type="ARBA" id="ARBA00022999"/>
    </source>
</evidence>
<evidence type="ECO:0000259" key="4">
    <source>
        <dbReference type="PROSITE" id="PS50001"/>
    </source>
</evidence>
<evidence type="ECO:0000313" key="5">
    <source>
        <dbReference type="Ensembl" id="ENSDCDP00010057952.1"/>
    </source>
</evidence>
<gene>
    <name evidence="5" type="primary">BLNK</name>
</gene>
<accession>A0AAY4EJZ7</accession>
<reference evidence="5" key="3">
    <citation type="submission" date="2025-09" db="UniProtKB">
        <authorList>
            <consortium name="Ensembl"/>
        </authorList>
    </citation>
    <scope>IDENTIFICATION</scope>
</reference>
<protein>
    <recommendedName>
        <fullName evidence="4">SH2 domain-containing protein</fullName>
    </recommendedName>
</protein>
<dbReference type="GeneTree" id="ENSGT00940000155715"/>
<proteinExistence type="predicted"/>
<dbReference type="PANTHER" id="PTHR14098">
    <property type="entry name" value="SH2 DOMAIN CONTAINING PROTEIN"/>
    <property type="match status" value="1"/>
</dbReference>
<dbReference type="InterPro" id="IPR051751">
    <property type="entry name" value="Immunoreceptor_sig_adapters"/>
</dbReference>
<dbReference type="GO" id="GO:0007169">
    <property type="term" value="P:cell surface receptor protein tyrosine kinase signaling pathway"/>
    <property type="evidence" value="ECO:0007669"/>
    <property type="project" value="TreeGrafter"/>
</dbReference>
<name>A0AAY4EJZ7_9TELE</name>
<keyword evidence="6" id="KW-1185">Reference proteome</keyword>
<reference evidence="5" key="2">
    <citation type="submission" date="2025-08" db="UniProtKB">
        <authorList>
            <consortium name="Ensembl"/>
        </authorList>
    </citation>
    <scope>IDENTIFICATION</scope>
</reference>
<dbReference type="Gene3D" id="3.30.505.10">
    <property type="entry name" value="SH2 domain"/>
    <property type="match status" value="1"/>
</dbReference>
<dbReference type="InterPro" id="IPR036860">
    <property type="entry name" value="SH2_dom_sf"/>
</dbReference>
<dbReference type="Pfam" id="PF00017">
    <property type="entry name" value="SH2"/>
    <property type="match status" value="1"/>
</dbReference>
<feature type="region of interest" description="Disordered" evidence="3">
    <location>
        <begin position="44"/>
        <end position="214"/>
    </location>
</feature>
<dbReference type="GO" id="GO:0035556">
    <property type="term" value="P:intracellular signal transduction"/>
    <property type="evidence" value="ECO:0007669"/>
    <property type="project" value="TreeGrafter"/>
</dbReference>
<sequence>METLNKFTAPATEKLRQLQKIVQDIKKNDDSILNRLKRFQNEQTDVIRKAGRSTLNRIKKNGPPKLPDRDYPGDDEDSGDWSESDDENDTYEVPQQENDDSYEPPPCERTFTPKSSMSFPREEYVGDICHIQPDPASPQPFKPPRTSKPRGAIKATSPDDSLDYVYPEADTDEDTYIQPSEKMPESSSGARSVRDDSFQDEYEVPDNEDSPRTFRSVSLPTHLLFLAIFNGTENIMILPLSYRPSLNLQAPGLNRPPKASPRNIKKQAAPPPELEADEDYEICDEAEGVSANGSHVSAAPTPMPRQMKQPFPLPKPKITLQARDSQAPPLMKRCPKSLNSEFHRVKFSPLRSKTMPSSTVSADDAVQAAEEKADVYKKPWYVSSCDRKRAEDALLRSSMDGAYLVRQSSGQDAQQPFTLMVYYNGRVFNIPVRFLPAVQKYALGREKSGEERFSCVSHMIENHQRNSLVLIDMQSNTKDSTKLLHPVQF</sequence>